<dbReference type="OrthoDB" id="9814648at2"/>
<dbReference type="InterPro" id="IPR000182">
    <property type="entry name" value="GNAT_dom"/>
</dbReference>
<dbReference type="GO" id="GO:0005737">
    <property type="term" value="C:cytoplasm"/>
    <property type="evidence" value="ECO:0007669"/>
    <property type="project" value="TreeGrafter"/>
</dbReference>
<dbReference type="Gene3D" id="3.40.630.30">
    <property type="match status" value="1"/>
</dbReference>
<comment type="caution">
    <text evidence="2">The sequence shown here is derived from an EMBL/GenBank/DDBJ whole genome shotgun (WGS) entry which is preliminary data.</text>
</comment>
<dbReference type="InterPro" id="IPR016181">
    <property type="entry name" value="Acyl_CoA_acyltransferase"/>
</dbReference>
<dbReference type="GO" id="GO:1990189">
    <property type="term" value="F:protein N-terminal-serine acetyltransferase activity"/>
    <property type="evidence" value="ECO:0007669"/>
    <property type="project" value="TreeGrafter"/>
</dbReference>
<keyword evidence="2" id="KW-0808">Transferase</keyword>
<feature type="domain" description="N-acetyltransferase" evidence="1">
    <location>
        <begin position="4"/>
        <end position="169"/>
    </location>
</feature>
<dbReference type="Proteomes" id="UP000253094">
    <property type="component" value="Unassembled WGS sequence"/>
</dbReference>
<evidence type="ECO:0000313" key="2">
    <source>
        <dbReference type="EMBL" id="RCG26484.1"/>
    </source>
</evidence>
<dbReference type="PANTHER" id="PTHR43441">
    <property type="entry name" value="RIBOSOMAL-PROTEIN-SERINE ACETYLTRANSFERASE"/>
    <property type="match status" value="1"/>
</dbReference>
<dbReference type="PANTHER" id="PTHR43441:SF10">
    <property type="entry name" value="ACETYLTRANSFERASE"/>
    <property type="match status" value="1"/>
</dbReference>
<name>A0A367F7Z3_9ACTN</name>
<dbReference type="SUPFAM" id="SSF55729">
    <property type="entry name" value="Acyl-CoA N-acyltransferases (Nat)"/>
    <property type="match status" value="1"/>
</dbReference>
<dbReference type="PROSITE" id="PS51186">
    <property type="entry name" value="GNAT"/>
    <property type="match status" value="1"/>
</dbReference>
<organism evidence="2 3">
    <name type="scientific">Sphaerisporangium album</name>
    <dbReference type="NCBI Taxonomy" id="509200"/>
    <lineage>
        <taxon>Bacteria</taxon>
        <taxon>Bacillati</taxon>
        <taxon>Actinomycetota</taxon>
        <taxon>Actinomycetes</taxon>
        <taxon>Streptosporangiales</taxon>
        <taxon>Streptosporangiaceae</taxon>
        <taxon>Sphaerisporangium</taxon>
    </lineage>
</organism>
<proteinExistence type="predicted"/>
<keyword evidence="3" id="KW-1185">Reference proteome</keyword>
<gene>
    <name evidence="2" type="ORF">DQ384_29000</name>
</gene>
<dbReference type="Pfam" id="PF13302">
    <property type="entry name" value="Acetyltransf_3"/>
    <property type="match status" value="1"/>
</dbReference>
<protein>
    <submittedName>
        <fullName evidence="2">N-acetyltransferase</fullName>
    </submittedName>
</protein>
<accession>A0A367F7Z3</accession>
<sequence>MIQVTLRPVVESDLTVFDRELHSPEGRGDFQWFGYRSGLHDRRALEANGLLTDDGGTLTVCADGEVAGRVQWGKAIWGPPATSWCWTIGILIRPALQGRGIGTEAQRGLARYLFDHSWANRIEASTDIRNIAERKALEKAGFTREGVLRGALWRGGQWHDQVLYSLLRAD</sequence>
<evidence type="ECO:0000259" key="1">
    <source>
        <dbReference type="PROSITE" id="PS51186"/>
    </source>
</evidence>
<evidence type="ECO:0000313" key="3">
    <source>
        <dbReference type="Proteomes" id="UP000253094"/>
    </source>
</evidence>
<dbReference type="InterPro" id="IPR051908">
    <property type="entry name" value="Ribosomal_N-acetyltransferase"/>
</dbReference>
<dbReference type="EMBL" id="QOIL01000019">
    <property type="protein sequence ID" value="RCG26484.1"/>
    <property type="molecule type" value="Genomic_DNA"/>
</dbReference>
<dbReference type="GO" id="GO:0008999">
    <property type="term" value="F:protein-N-terminal-alanine acetyltransferase activity"/>
    <property type="evidence" value="ECO:0007669"/>
    <property type="project" value="TreeGrafter"/>
</dbReference>
<reference evidence="2 3" key="1">
    <citation type="submission" date="2018-06" db="EMBL/GenBank/DDBJ databases">
        <title>Sphaerisporangium craniellae sp. nov., isolated from a marine sponge in the South China Sea.</title>
        <authorList>
            <person name="Li L."/>
        </authorList>
    </citation>
    <scope>NUCLEOTIDE SEQUENCE [LARGE SCALE GENOMIC DNA]</scope>
    <source>
        <strain evidence="2 3">CCTCC AA 208026</strain>
    </source>
</reference>
<dbReference type="AlphaFoldDB" id="A0A367F7Z3"/>